<dbReference type="InterPro" id="IPR053041">
    <property type="entry name" value="Transglut-like_Superfamily_Mod"/>
</dbReference>
<protein>
    <recommendedName>
        <fullName evidence="1">KY-like immunoglobulin-like domain-containing protein</fullName>
    </recommendedName>
</protein>
<dbReference type="AlphaFoldDB" id="A0A0B6Z244"/>
<evidence type="ECO:0000259" key="1">
    <source>
        <dbReference type="Pfam" id="PF23265"/>
    </source>
</evidence>
<proteinExistence type="predicted"/>
<accession>A0A0B6Z244</accession>
<organism evidence="2">
    <name type="scientific">Arion vulgaris</name>
    <dbReference type="NCBI Taxonomy" id="1028688"/>
    <lineage>
        <taxon>Eukaryota</taxon>
        <taxon>Metazoa</taxon>
        <taxon>Spiralia</taxon>
        <taxon>Lophotrochozoa</taxon>
        <taxon>Mollusca</taxon>
        <taxon>Gastropoda</taxon>
        <taxon>Heterobranchia</taxon>
        <taxon>Euthyneura</taxon>
        <taxon>Panpulmonata</taxon>
        <taxon>Eupulmonata</taxon>
        <taxon>Stylommatophora</taxon>
        <taxon>Helicina</taxon>
        <taxon>Arionoidea</taxon>
        <taxon>Arionidae</taxon>
        <taxon>Arion</taxon>
    </lineage>
</organism>
<dbReference type="PANTHER" id="PTHR47020">
    <property type="entry name" value="HILLARIN"/>
    <property type="match status" value="1"/>
</dbReference>
<sequence>MSSQNLPSGWLGQQPKFGDLKLKLDSHKNSEFKVIAENNVIIKLTTGQPTKVVTKFTQVSKDKEQPEYVFVQRKNHDSIHFHLGFPDNGEYQFMIFALPESDSTESLPNVYNYRITVDRIHRPAQPFLKAYSIFFKECCVLHKPLFLNSSSENLDRSRFEVVVPGAQKVAVHAKDEWTQLEKKGDTWVGTADLLKYKGQNIKVTVNASFDKNASTYSVLLETAV</sequence>
<dbReference type="Pfam" id="PF23265">
    <property type="entry name" value="Ig-like_KY"/>
    <property type="match status" value="1"/>
</dbReference>
<dbReference type="PANTHER" id="PTHR47020:SF1">
    <property type="entry name" value="HILLARIN"/>
    <property type="match status" value="1"/>
</dbReference>
<dbReference type="InterPro" id="IPR056564">
    <property type="entry name" value="Ig-like_KY"/>
</dbReference>
<gene>
    <name evidence="2" type="primary">ORF45187</name>
</gene>
<dbReference type="EMBL" id="HACG01015582">
    <property type="protein sequence ID" value="CEK62447.1"/>
    <property type="molecule type" value="Transcribed_RNA"/>
</dbReference>
<evidence type="ECO:0000313" key="2">
    <source>
        <dbReference type="EMBL" id="CEK62447.1"/>
    </source>
</evidence>
<feature type="domain" description="KY-like immunoglobulin-like" evidence="1">
    <location>
        <begin position="13"/>
        <end position="127"/>
    </location>
</feature>
<name>A0A0B6Z244_9EUPU</name>
<reference evidence="2" key="1">
    <citation type="submission" date="2014-12" db="EMBL/GenBank/DDBJ databases">
        <title>Insight into the proteome of Arion vulgaris.</title>
        <authorList>
            <person name="Aradska J."/>
            <person name="Bulat T."/>
            <person name="Smidak R."/>
            <person name="Sarate P."/>
            <person name="Gangsoo J."/>
            <person name="Sialana F."/>
            <person name="Bilban M."/>
            <person name="Lubec G."/>
        </authorList>
    </citation>
    <scope>NUCLEOTIDE SEQUENCE</scope>
    <source>
        <tissue evidence="2">Skin</tissue>
    </source>
</reference>